<evidence type="ECO:0000313" key="2">
    <source>
        <dbReference type="EMBL" id="GIG36949.1"/>
    </source>
</evidence>
<evidence type="ECO:0000256" key="1">
    <source>
        <dbReference type="SAM" id="Phobius"/>
    </source>
</evidence>
<comment type="caution">
    <text evidence="2">The sequence shown here is derived from an EMBL/GenBank/DDBJ whole genome shotgun (WGS) entry which is preliminary data.</text>
</comment>
<sequence length="103" mass="10766">MWGPVVLLVRYLTVAGLGALYYPESLGYLLFSVPVVVVSGAVVGVLCGAVAAAVAPLARRGRSADVALLRCAALYVVAVTVVLLAFALERRRAERARTPGAVR</sequence>
<keyword evidence="1" id="KW-1133">Transmembrane helix</keyword>
<proteinExistence type="predicted"/>
<dbReference type="AlphaFoldDB" id="A0A919PDK6"/>
<dbReference type="RefSeq" id="WP_203668973.1">
    <property type="nucleotide sequence ID" value="NZ_BONO01000017.1"/>
</dbReference>
<organism evidence="2 3">
    <name type="scientific">Cellulomonas pakistanensis</name>
    <dbReference type="NCBI Taxonomy" id="992287"/>
    <lineage>
        <taxon>Bacteria</taxon>
        <taxon>Bacillati</taxon>
        <taxon>Actinomycetota</taxon>
        <taxon>Actinomycetes</taxon>
        <taxon>Micrococcales</taxon>
        <taxon>Cellulomonadaceae</taxon>
        <taxon>Cellulomonas</taxon>
    </lineage>
</organism>
<keyword evidence="3" id="KW-1185">Reference proteome</keyword>
<protein>
    <submittedName>
        <fullName evidence="2">Uncharacterized protein</fullName>
    </submittedName>
</protein>
<feature type="transmembrane region" description="Helical" evidence="1">
    <location>
        <begin position="6"/>
        <end position="22"/>
    </location>
</feature>
<gene>
    <name evidence="2" type="ORF">Cpa01nite_23300</name>
</gene>
<accession>A0A919PDK6</accession>
<keyword evidence="1" id="KW-0812">Transmembrane</keyword>
<name>A0A919PDK6_9CELL</name>
<evidence type="ECO:0000313" key="3">
    <source>
        <dbReference type="Proteomes" id="UP000642125"/>
    </source>
</evidence>
<dbReference type="EMBL" id="BONO01000017">
    <property type="protein sequence ID" value="GIG36949.1"/>
    <property type="molecule type" value="Genomic_DNA"/>
</dbReference>
<keyword evidence="1" id="KW-0472">Membrane</keyword>
<feature type="transmembrane region" description="Helical" evidence="1">
    <location>
        <begin position="67"/>
        <end position="88"/>
    </location>
</feature>
<feature type="transmembrane region" description="Helical" evidence="1">
    <location>
        <begin position="29"/>
        <end position="55"/>
    </location>
</feature>
<reference evidence="2" key="1">
    <citation type="submission" date="2021-01" db="EMBL/GenBank/DDBJ databases">
        <title>Whole genome shotgun sequence of Cellulomonas pakistanensis NBRC 110800.</title>
        <authorList>
            <person name="Komaki H."/>
            <person name="Tamura T."/>
        </authorList>
    </citation>
    <scope>NUCLEOTIDE SEQUENCE</scope>
    <source>
        <strain evidence="2">NBRC 110800</strain>
    </source>
</reference>
<dbReference type="Proteomes" id="UP000642125">
    <property type="component" value="Unassembled WGS sequence"/>
</dbReference>